<dbReference type="InterPro" id="IPR008727">
    <property type="entry name" value="PAAR_motif"/>
</dbReference>
<reference evidence="1 2" key="1">
    <citation type="submission" date="2019-11" db="EMBL/GenBank/DDBJ databases">
        <title>Phenotypic characterization of an OXA-22 and OXA-60 co-producing Ralstonia pickettii clinical strain.</title>
        <authorList>
            <person name="He F."/>
        </authorList>
    </citation>
    <scope>NUCLEOTIDE SEQUENCE [LARGE SCALE GENOMIC DNA]</scope>
    <source>
        <strain evidence="1 2">PSLESD1</strain>
    </source>
</reference>
<gene>
    <name evidence="1" type="ORF">GJQ57_11870</name>
</gene>
<evidence type="ECO:0000313" key="1">
    <source>
        <dbReference type="EMBL" id="MRS99343.1"/>
    </source>
</evidence>
<dbReference type="Pfam" id="PF05488">
    <property type="entry name" value="PAAR_motif"/>
    <property type="match status" value="1"/>
</dbReference>
<accession>A0A7X2HMN3</accession>
<protein>
    <submittedName>
        <fullName evidence="1">PAAR domain-containing protein</fullName>
    </submittedName>
</protein>
<evidence type="ECO:0000313" key="2">
    <source>
        <dbReference type="Proteomes" id="UP000441032"/>
    </source>
</evidence>
<sequence>MSAQIITVGDKGTHGAVVITGWPSSKIRGRTIARLGDLVKCSGHYPDGRPHGINRIVRVSGTAKVGGIPMARAGDGTECGCELIGSQPARA</sequence>
<comment type="caution">
    <text evidence="1">The sequence shown here is derived from an EMBL/GenBank/DDBJ whole genome shotgun (WGS) entry which is preliminary data.</text>
</comment>
<dbReference type="CDD" id="cd14744">
    <property type="entry name" value="PAAR_CT_2"/>
    <property type="match status" value="1"/>
</dbReference>
<dbReference type="AlphaFoldDB" id="A0A7X2HMN3"/>
<dbReference type="EMBL" id="WJYN01000004">
    <property type="protein sequence ID" value="MRS99343.1"/>
    <property type="molecule type" value="Genomic_DNA"/>
</dbReference>
<dbReference type="RefSeq" id="WP_154206947.1">
    <property type="nucleotide sequence ID" value="NZ_WJYN01000004.1"/>
</dbReference>
<name>A0A7X2HMN3_RALPI</name>
<dbReference type="Gene3D" id="2.60.200.60">
    <property type="match status" value="1"/>
</dbReference>
<organism evidence="1 2">
    <name type="scientific">Ralstonia pickettii</name>
    <name type="common">Burkholderia pickettii</name>
    <dbReference type="NCBI Taxonomy" id="329"/>
    <lineage>
        <taxon>Bacteria</taxon>
        <taxon>Pseudomonadati</taxon>
        <taxon>Pseudomonadota</taxon>
        <taxon>Betaproteobacteria</taxon>
        <taxon>Burkholderiales</taxon>
        <taxon>Burkholderiaceae</taxon>
        <taxon>Ralstonia</taxon>
    </lineage>
</organism>
<dbReference type="Proteomes" id="UP000441032">
    <property type="component" value="Unassembled WGS sequence"/>
</dbReference>
<proteinExistence type="predicted"/>